<keyword evidence="3" id="KW-1185">Reference proteome</keyword>
<dbReference type="Gene3D" id="1.10.150.50">
    <property type="entry name" value="Transcription Factor, Ets-1"/>
    <property type="match status" value="1"/>
</dbReference>
<protein>
    <submittedName>
        <fullName evidence="2">SAM9L protein</fullName>
    </submittedName>
</protein>
<dbReference type="PANTHER" id="PTHR16155:SF3">
    <property type="entry name" value="STERILE ALPHA MOTIF DOMAIN-CONTAINING PROTEIN 9-LIKE"/>
    <property type="match status" value="1"/>
</dbReference>
<gene>
    <name evidence="2" type="primary">Samd9l</name>
    <name evidence="2" type="ORF">GTO96_0011440</name>
</gene>
<comment type="caution">
    <text evidence="2">The sequence shown here is derived from an EMBL/GenBank/DDBJ whole genome shotgun (WGS) entry which is preliminary data.</text>
</comment>
<feature type="non-terminal residue" evidence="2">
    <location>
        <position position="1"/>
    </location>
</feature>
<evidence type="ECO:0000313" key="2">
    <source>
        <dbReference type="EMBL" id="KAG2460722.1"/>
    </source>
</evidence>
<dbReference type="PROSITE" id="PS50105">
    <property type="entry name" value="SAM_DOMAIN"/>
    <property type="match status" value="1"/>
</dbReference>
<dbReference type="GO" id="GO:0005737">
    <property type="term" value="C:cytoplasm"/>
    <property type="evidence" value="ECO:0007669"/>
    <property type="project" value="TreeGrafter"/>
</dbReference>
<reference evidence="2 3" key="1">
    <citation type="journal article" date="2021" name="Cell">
        <title>Tracing the genetic footprints of vertebrate landing in non-teleost ray-finned fishes.</title>
        <authorList>
            <person name="Bi X."/>
            <person name="Wang K."/>
            <person name="Yang L."/>
            <person name="Pan H."/>
            <person name="Jiang H."/>
            <person name="Wei Q."/>
            <person name="Fang M."/>
            <person name="Yu H."/>
            <person name="Zhu C."/>
            <person name="Cai Y."/>
            <person name="He Y."/>
            <person name="Gan X."/>
            <person name="Zeng H."/>
            <person name="Yu D."/>
            <person name="Zhu Y."/>
            <person name="Jiang H."/>
            <person name="Qiu Q."/>
            <person name="Yang H."/>
            <person name="Zhang Y.E."/>
            <person name="Wang W."/>
            <person name="Zhu M."/>
            <person name="He S."/>
            <person name="Zhang G."/>
        </authorList>
    </citation>
    <scope>NUCLEOTIDE SEQUENCE [LARGE SCALE GENOMIC DNA]</scope>
    <source>
        <strain evidence="2">Bchr_013</strain>
    </source>
</reference>
<evidence type="ECO:0000259" key="1">
    <source>
        <dbReference type="PROSITE" id="PS50105"/>
    </source>
</evidence>
<sequence>MVDAVGVETEKNNEKSTWLRRACGFLAQTKGANWVVDEYKNLPVNHWTEDHVGAWLVSLGLKEHYIKKLHEEEVTGPVFKQLPDTYFRDTIGMKGGQLVLLLTARKRLQGADLKIETAGHSENQLTEPTAGRQVLTEQIKPRPFGKEPGTLTYRKHGCLPPETGIIDLISPCREFKSLADAVKLDEVRLQSKFAKEVIRFACGCMNMRTNGTIHFGVMDNVNNSTFKHGEVLGIPVKDQSIYIDALKYIKNCFDDKSHEAAHACIQSPHFIKVFDQQDTLSGYVVEVDIVSSICFLKGNYYGVRLPNFKEESNKVIYDKVTIYQRVGASTESIDGQKLIEFGKHIPKRDLMREQAETPPPSSPAEIRENLARKLSMLLTCGRKYMDDNLQYIVVTSKWKPEELQHCTFLFNMNLLCVFDFDPDSEVSGLCHKYLRSHEANLYSLQKYTDDAKNSPDEFMKSSQLFEKTNWIFCNGRRGYLGGEESCDDKMWIRTQTKYLRKAISMLCNEAVLPKGSCLVLFLLMSPIEQAFCETFHDFYIEMNDHEDIVCISESEEQYNKLFSFMPASYDASELRNISIVGMKISHVDTTIQSLQLSSVKLERHLPLNSGGHCSLKTTDEDKLLSLEVLSANQCENTNLETLNQEQISETERNFYHGSKVAWINFWLAETKQCGDVPERESLGEVQTMVQECLQHSASWDSVAIINICHHPGSGGSTVARQVLWSFRKRLRCAVVKTSCPAVNVCAHAISLREYEEKDRNCCLPVLLLVEDTEEEYLDDLKQEMEKAIEAIKVSPPALCFILLSCNRSYEPEKMCRALPLQTVAITHRLTEKEKLLFAKKLENLKKKYNPDLMLTFVLMANEFDPEYQREFVSKILQDLDRNSRATLLLKYIALLSGYVQNSYVSLSRCLAFLAPQATTDRFTELFFQRLLSEQAKFLLIHLKDNKTGSNAVRIIHPLVAKEILSQLLTDEEQSDIAIGLLQDEQLLKAIREPKTFLRFLRDLLMRRCKKVWGDELDTLFSPFIEHVLKIEKNYEQATRVLELGYEMVAQDGYFAQQVARVHYTYKNFKEAREWTTKAKFHLPHNSYILDTEGQVFRRWFTELRAKVQKNPTAEEVCELIDIALKAMSCFRESQEVANRQIERCMNSVGYFSEVNIGLELLELLSTVDTFVYDSGHSELLKYLCTDYIPEEIKRPWTSFHSSLKNVRNWIYRDLEWISEDLSYYRGTKAHEGEESARSSYHGCDWLATKTIKCIKFFQEIWDTSLNMVTPLRDAGCGGLLSKWTKIYKLRGGNVNTILHLLNREDSGGKLERIIDLYPPTSSLSTSQLVSYIMCQVALACSLPSSRKQKTLLELSHMIFKVPKEQFSPGTYFVSSFLFWPGQQCDKEWADKADKLLMLASETLKQRYDSTKKNIPQRQKRIESYFFLGNGDGLNRLVNSSRLNKETGGAVTEQNLRWSGYQVWANPQVQKLLRPVQGWTERGKLYIQGNSAGRKIRVPVVHCPSAPTDDKNVTFYIGFSFSGPVAYNIRTTPS</sequence>
<dbReference type="EMBL" id="JAATIS010004753">
    <property type="protein sequence ID" value="KAG2460722.1"/>
    <property type="molecule type" value="Genomic_DNA"/>
</dbReference>
<feature type="domain" description="SAM" evidence="1">
    <location>
        <begin position="47"/>
        <end position="93"/>
    </location>
</feature>
<feature type="non-terminal residue" evidence="2">
    <location>
        <position position="1533"/>
    </location>
</feature>
<dbReference type="Proteomes" id="UP000886611">
    <property type="component" value="Unassembled WGS sequence"/>
</dbReference>
<organism evidence="2 3">
    <name type="scientific">Polypterus senegalus</name>
    <name type="common">Senegal bichir</name>
    <dbReference type="NCBI Taxonomy" id="55291"/>
    <lineage>
        <taxon>Eukaryota</taxon>
        <taxon>Metazoa</taxon>
        <taxon>Chordata</taxon>
        <taxon>Craniata</taxon>
        <taxon>Vertebrata</taxon>
        <taxon>Euteleostomi</taxon>
        <taxon>Actinopterygii</taxon>
        <taxon>Polypteriformes</taxon>
        <taxon>Polypteridae</taxon>
        <taxon>Polypterus</taxon>
    </lineage>
</organism>
<accession>A0A8X8BNF2</accession>
<dbReference type="SUPFAM" id="SSF47769">
    <property type="entry name" value="SAM/Pointed domain"/>
    <property type="match status" value="1"/>
</dbReference>
<dbReference type="InterPro" id="IPR001660">
    <property type="entry name" value="SAM"/>
</dbReference>
<proteinExistence type="predicted"/>
<dbReference type="InterPro" id="IPR013761">
    <property type="entry name" value="SAM/pointed_sf"/>
</dbReference>
<dbReference type="PANTHER" id="PTHR16155">
    <property type="entry name" value="DED DOMAIN-CONTAINING PROTEIN"/>
    <property type="match status" value="1"/>
</dbReference>
<evidence type="ECO:0000313" key="3">
    <source>
        <dbReference type="Proteomes" id="UP000886611"/>
    </source>
</evidence>
<name>A0A8X8BNF2_POLSE</name>